<name>A0A225WC67_9STRA</name>
<evidence type="ECO:0000313" key="1">
    <source>
        <dbReference type="EMBL" id="OWZ14984.1"/>
    </source>
</evidence>
<dbReference type="AlphaFoldDB" id="A0A225WC67"/>
<sequence length="100" mass="11754">MTGDEVCALFGDQVAGSACKWYLQLKKLRRTSWTEVTVLFHVRYCGKGVFTSSRYYHASKHVYETPLKYWDESVESLLRWDPKEKREHAKLFINTFGAQE</sequence>
<organism evidence="1 2">
    <name type="scientific">Phytophthora megakarya</name>
    <dbReference type="NCBI Taxonomy" id="4795"/>
    <lineage>
        <taxon>Eukaryota</taxon>
        <taxon>Sar</taxon>
        <taxon>Stramenopiles</taxon>
        <taxon>Oomycota</taxon>
        <taxon>Peronosporomycetes</taxon>
        <taxon>Peronosporales</taxon>
        <taxon>Peronosporaceae</taxon>
        <taxon>Phytophthora</taxon>
    </lineage>
</organism>
<keyword evidence="2" id="KW-1185">Reference proteome</keyword>
<dbReference type="GO" id="GO:0008233">
    <property type="term" value="F:peptidase activity"/>
    <property type="evidence" value="ECO:0007669"/>
    <property type="project" value="UniProtKB-KW"/>
</dbReference>
<proteinExistence type="predicted"/>
<comment type="caution">
    <text evidence="1">The sequence shown here is derived from an EMBL/GenBank/DDBJ whole genome shotgun (WGS) entry which is preliminary data.</text>
</comment>
<keyword evidence="1" id="KW-0645">Protease</keyword>
<accession>A0A225WC67</accession>
<dbReference type="Proteomes" id="UP000198211">
    <property type="component" value="Unassembled WGS sequence"/>
</dbReference>
<dbReference type="EMBL" id="NBNE01001219">
    <property type="protein sequence ID" value="OWZ14984.1"/>
    <property type="molecule type" value="Genomic_DNA"/>
</dbReference>
<keyword evidence="1" id="KW-0378">Hydrolase</keyword>
<evidence type="ECO:0000313" key="2">
    <source>
        <dbReference type="Proteomes" id="UP000198211"/>
    </source>
</evidence>
<protein>
    <submittedName>
        <fullName evidence="1">Eukaryotic/viral aspartic protease</fullName>
    </submittedName>
</protein>
<reference evidence="2" key="1">
    <citation type="submission" date="2017-03" db="EMBL/GenBank/DDBJ databases">
        <title>Phytopthora megakarya and P. palmivora, two closely related causual agents of cacao black pod achieved similar genome size and gene model numbers by different mechanisms.</title>
        <authorList>
            <person name="Ali S."/>
            <person name="Shao J."/>
            <person name="Larry D.J."/>
            <person name="Kronmiller B."/>
            <person name="Shen D."/>
            <person name="Strem M.D."/>
            <person name="Melnick R.L."/>
            <person name="Guiltinan M.J."/>
            <person name="Tyler B.M."/>
            <person name="Meinhardt L.W."/>
            <person name="Bailey B.A."/>
        </authorList>
    </citation>
    <scope>NUCLEOTIDE SEQUENCE [LARGE SCALE GENOMIC DNA]</scope>
    <source>
        <strain evidence="2">zdho120</strain>
    </source>
</reference>
<gene>
    <name evidence="1" type="ORF">PHMEG_00011457</name>
</gene>
<dbReference type="GO" id="GO:0006508">
    <property type="term" value="P:proteolysis"/>
    <property type="evidence" value="ECO:0007669"/>
    <property type="project" value="UniProtKB-KW"/>
</dbReference>